<gene>
    <name evidence="3" type="ORF">CBR64_14960</name>
</gene>
<dbReference type="Pfam" id="PF10756">
    <property type="entry name" value="bPH_6"/>
    <property type="match status" value="1"/>
</dbReference>
<feature type="transmembrane region" description="Helical" evidence="1">
    <location>
        <begin position="55"/>
        <end position="76"/>
    </location>
</feature>
<reference evidence="3 4" key="1">
    <citation type="submission" date="2017-05" db="EMBL/GenBank/DDBJ databases">
        <authorList>
            <person name="Song R."/>
            <person name="Chenine A.L."/>
            <person name="Ruprecht R.M."/>
        </authorList>
    </citation>
    <scope>NUCLEOTIDE SEQUENCE [LARGE SCALE GENOMIC DNA]</scope>
    <source>
        <strain evidence="3 4">PSBB019</strain>
    </source>
</reference>
<dbReference type="KEGG" id="cceu:CBR64_14960"/>
<dbReference type="InterPro" id="IPR019692">
    <property type="entry name" value="CFP-6_PH"/>
</dbReference>
<keyword evidence="1" id="KW-1133">Transmembrane helix</keyword>
<protein>
    <recommendedName>
        <fullName evidence="2">Low molecular weight protein antigen 6 PH domain-containing protein</fullName>
    </recommendedName>
</protein>
<organism evidence="3 4">
    <name type="scientific">Cellulosimicrobium cellulans</name>
    <name type="common">Arthrobacter luteus</name>
    <dbReference type="NCBI Taxonomy" id="1710"/>
    <lineage>
        <taxon>Bacteria</taxon>
        <taxon>Bacillati</taxon>
        <taxon>Actinomycetota</taxon>
        <taxon>Actinomycetes</taxon>
        <taxon>Micrococcales</taxon>
        <taxon>Promicromonosporaceae</taxon>
        <taxon>Cellulosimicrobium</taxon>
    </lineage>
</organism>
<dbReference type="AlphaFoldDB" id="A0A1Y0HZ48"/>
<keyword evidence="1" id="KW-0472">Membrane</keyword>
<feature type="transmembrane region" description="Helical" evidence="1">
    <location>
        <begin position="29"/>
        <end position="48"/>
    </location>
</feature>
<evidence type="ECO:0000313" key="3">
    <source>
        <dbReference type="EMBL" id="ARU52565.1"/>
    </source>
</evidence>
<evidence type="ECO:0000313" key="4">
    <source>
        <dbReference type="Proteomes" id="UP000196228"/>
    </source>
</evidence>
<dbReference type="Proteomes" id="UP000196228">
    <property type="component" value="Chromosome"/>
</dbReference>
<dbReference type="EMBL" id="CP021383">
    <property type="protein sequence ID" value="ARU52565.1"/>
    <property type="molecule type" value="Genomic_DNA"/>
</dbReference>
<keyword evidence="1" id="KW-0812">Transmembrane</keyword>
<sequence length="211" mass="22457">MSFLLEPALVAPRLCEHGRMGPTLVFRSTYGRVLTLATGAVAVALVVVTAMTGDVVAVVGALVPAALVTYLVWMLFWRPAVEVSDGGVEVRNVTRTVHVPWTAYEGVETRYSLEVRYDGGRVTAWAAPRSSGSARWLRSSRRHPVDRERVVTGANAETVAEAVTQRHGLLVAAGHLDRAMPGAPGARTTWHVVQLAVLGALVAGTVVALTA</sequence>
<proteinExistence type="predicted"/>
<feature type="transmembrane region" description="Helical" evidence="1">
    <location>
        <begin position="190"/>
        <end position="209"/>
    </location>
</feature>
<evidence type="ECO:0000256" key="1">
    <source>
        <dbReference type="SAM" id="Phobius"/>
    </source>
</evidence>
<feature type="domain" description="Low molecular weight protein antigen 6 PH" evidence="2">
    <location>
        <begin position="78"/>
        <end position="143"/>
    </location>
</feature>
<name>A0A1Y0HZ48_CELCE</name>
<evidence type="ECO:0000259" key="2">
    <source>
        <dbReference type="Pfam" id="PF10756"/>
    </source>
</evidence>
<accession>A0A1Y0HZ48</accession>